<gene>
    <name evidence="1" type="ORF">OCTVUL_1B011961</name>
</gene>
<sequence>MLDRFGVGLSLEEGITVLCIQERLQLFRVSERKVTFINLEHPYSYFFKYQIEYTALQRFKYGMEPSHLFLHFVWQSSKASKFSRYHIIYTLKLFKEDIRNNISMKELIFIGTNFTLFRFSATRDTLAGSNRSHAPITITIHTESLNQAFVKSGTRASRYQDLLLDIRCSFLV</sequence>
<protein>
    <submittedName>
        <fullName evidence="1">Uncharacterized protein</fullName>
    </submittedName>
</protein>
<name>A0AA36AGL6_OCTVU</name>
<evidence type="ECO:0000313" key="1">
    <source>
        <dbReference type="EMBL" id="CAI9714971.1"/>
    </source>
</evidence>
<proteinExistence type="predicted"/>
<dbReference type="EMBL" id="OX597814">
    <property type="protein sequence ID" value="CAI9714971.1"/>
    <property type="molecule type" value="Genomic_DNA"/>
</dbReference>
<evidence type="ECO:0000313" key="2">
    <source>
        <dbReference type="Proteomes" id="UP001162480"/>
    </source>
</evidence>
<dbReference type="AlphaFoldDB" id="A0AA36AGL6"/>
<accession>A0AA36AGL6</accession>
<organism evidence="1 2">
    <name type="scientific">Octopus vulgaris</name>
    <name type="common">Common octopus</name>
    <dbReference type="NCBI Taxonomy" id="6645"/>
    <lineage>
        <taxon>Eukaryota</taxon>
        <taxon>Metazoa</taxon>
        <taxon>Spiralia</taxon>
        <taxon>Lophotrochozoa</taxon>
        <taxon>Mollusca</taxon>
        <taxon>Cephalopoda</taxon>
        <taxon>Coleoidea</taxon>
        <taxon>Octopodiformes</taxon>
        <taxon>Octopoda</taxon>
        <taxon>Incirrata</taxon>
        <taxon>Octopodidae</taxon>
        <taxon>Octopus</taxon>
    </lineage>
</organism>
<keyword evidence="2" id="KW-1185">Reference proteome</keyword>
<dbReference type="Proteomes" id="UP001162480">
    <property type="component" value="Chromosome 1"/>
</dbReference>
<reference evidence="1" key="1">
    <citation type="submission" date="2023-08" db="EMBL/GenBank/DDBJ databases">
        <authorList>
            <person name="Alioto T."/>
            <person name="Alioto T."/>
            <person name="Gomez Garrido J."/>
        </authorList>
    </citation>
    <scope>NUCLEOTIDE SEQUENCE</scope>
</reference>